<evidence type="ECO:0000313" key="2">
    <source>
        <dbReference type="EMBL" id="RVX16134.1"/>
    </source>
</evidence>
<dbReference type="AlphaFoldDB" id="A0A438K4J4"/>
<evidence type="ECO:0000259" key="1">
    <source>
        <dbReference type="Pfam" id="PF07727"/>
    </source>
</evidence>
<dbReference type="InterPro" id="IPR043502">
    <property type="entry name" value="DNA/RNA_pol_sf"/>
</dbReference>
<feature type="domain" description="Reverse transcriptase Ty1/copia-type" evidence="1">
    <location>
        <begin position="20"/>
        <end position="90"/>
    </location>
</feature>
<evidence type="ECO:0000313" key="3">
    <source>
        <dbReference type="Proteomes" id="UP000288805"/>
    </source>
</evidence>
<dbReference type="PANTHER" id="PTHR11439:SF440">
    <property type="entry name" value="INTEGRASE CATALYTIC DOMAIN-CONTAINING PROTEIN"/>
    <property type="match status" value="1"/>
</dbReference>
<name>A0A438K4J4_VITVI</name>
<comment type="caution">
    <text evidence="2">The sequence shown here is derived from an EMBL/GenBank/DDBJ whole genome shotgun (WGS) entry which is preliminary data.</text>
</comment>
<dbReference type="SUPFAM" id="SSF56672">
    <property type="entry name" value="DNA/RNA polymerases"/>
    <property type="match status" value="1"/>
</dbReference>
<dbReference type="Proteomes" id="UP000288805">
    <property type="component" value="Unassembled WGS sequence"/>
</dbReference>
<dbReference type="CDD" id="cd09272">
    <property type="entry name" value="RNase_HI_RT_Ty1"/>
    <property type="match status" value="1"/>
</dbReference>
<dbReference type="Pfam" id="PF07727">
    <property type="entry name" value="RVT_2"/>
    <property type="match status" value="1"/>
</dbReference>
<reference evidence="2 3" key="1">
    <citation type="journal article" date="2018" name="PLoS Genet.">
        <title>Population sequencing reveals clonal diversity and ancestral inbreeding in the grapevine cultivar Chardonnay.</title>
        <authorList>
            <person name="Roach M.J."/>
            <person name="Johnson D.L."/>
            <person name="Bohlmann J."/>
            <person name="van Vuuren H.J."/>
            <person name="Jones S.J."/>
            <person name="Pretorius I.S."/>
            <person name="Schmidt S.A."/>
            <person name="Borneman A.R."/>
        </authorList>
    </citation>
    <scope>NUCLEOTIDE SEQUENCE [LARGE SCALE GENOMIC DNA]</scope>
    <source>
        <strain evidence="3">cv. Chardonnay</strain>
        <tissue evidence="2">Leaf</tissue>
    </source>
</reference>
<protein>
    <submittedName>
        <fullName evidence="2">Copia protein</fullName>
    </submittedName>
</protein>
<sequence length="235" mass="27370">MPLRPGSSGKKLERLCGRSHRNSQNQADHTLFYNHSSNDKLARLIVYVDDIIFTRDNLAKLERLKKFFAKEFEIKDLGTLKYLGMEFGRSKEDTAYLMTVVSQFMHSPNEEHLEVAYRVLKRKPSDLEGQEAAVVARSSVETELRAATHGIFELLWLKKLFEDLRILSRKPMKLYCDNNATINIAHNLVQYDRTKQVEVDHHFIKEKLEARLICMPYVPTEEQKVKGQMIRTTDL</sequence>
<accession>A0A438K4J4</accession>
<dbReference type="PANTHER" id="PTHR11439">
    <property type="entry name" value="GAG-POL-RELATED RETROTRANSPOSON"/>
    <property type="match status" value="1"/>
</dbReference>
<gene>
    <name evidence="2" type="primary">GIP_88</name>
    <name evidence="2" type="ORF">CK203_014547</name>
</gene>
<proteinExistence type="predicted"/>
<dbReference type="InterPro" id="IPR013103">
    <property type="entry name" value="RVT_2"/>
</dbReference>
<dbReference type="EMBL" id="QGNW01000016">
    <property type="protein sequence ID" value="RVX16134.1"/>
    <property type="molecule type" value="Genomic_DNA"/>
</dbReference>
<organism evidence="2 3">
    <name type="scientific">Vitis vinifera</name>
    <name type="common">Grape</name>
    <dbReference type="NCBI Taxonomy" id="29760"/>
    <lineage>
        <taxon>Eukaryota</taxon>
        <taxon>Viridiplantae</taxon>
        <taxon>Streptophyta</taxon>
        <taxon>Embryophyta</taxon>
        <taxon>Tracheophyta</taxon>
        <taxon>Spermatophyta</taxon>
        <taxon>Magnoliopsida</taxon>
        <taxon>eudicotyledons</taxon>
        <taxon>Gunneridae</taxon>
        <taxon>Pentapetalae</taxon>
        <taxon>rosids</taxon>
        <taxon>Vitales</taxon>
        <taxon>Vitaceae</taxon>
        <taxon>Viteae</taxon>
        <taxon>Vitis</taxon>
    </lineage>
</organism>